<gene>
    <name evidence="2" type="ORF">Fot_19424</name>
</gene>
<evidence type="ECO:0000313" key="3">
    <source>
        <dbReference type="Proteomes" id="UP001604277"/>
    </source>
</evidence>
<evidence type="ECO:0000313" key="2">
    <source>
        <dbReference type="EMBL" id="KAL2538033.1"/>
    </source>
</evidence>
<dbReference type="Proteomes" id="UP001604277">
    <property type="component" value="Unassembled WGS sequence"/>
</dbReference>
<dbReference type="EMBL" id="JBFOLJ010000005">
    <property type="protein sequence ID" value="KAL2538033.1"/>
    <property type="molecule type" value="Genomic_DNA"/>
</dbReference>
<accession>A0ABD1VL36</accession>
<organism evidence="2 3">
    <name type="scientific">Forsythia ovata</name>
    <dbReference type="NCBI Taxonomy" id="205694"/>
    <lineage>
        <taxon>Eukaryota</taxon>
        <taxon>Viridiplantae</taxon>
        <taxon>Streptophyta</taxon>
        <taxon>Embryophyta</taxon>
        <taxon>Tracheophyta</taxon>
        <taxon>Spermatophyta</taxon>
        <taxon>Magnoliopsida</taxon>
        <taxon>eudicotyledons</taxon>
        <taxon>Gunneridae</taxon>
        <taxon>Pentapetalae</taxon>
        <taxon>asterids</taxon>
        <taxon>lamiids</taxon>
        <taxon>Lamiales</taxon>
        <taxon>Oleaceae</taxon>
        <taxon>Forsythieae</taxon>
        <taxon>Forsythia</taxon>
    </lineage>
</organism>
<dbReference type="AlphaFoldDB" id="A0ABD1VL36"/>
<proteinExistence type="predicted"/>
<sequence length="107" mass="11102">MAEVDTSNVPSLAEQYLLKENEAKSEIAAKAVEETGDKSSVDAVVEEVAKTEETPISVDSEVSPTAAAEESGKDSASAAEESKETIPGDEATGEVNPDAREESTNTA</sequence>
<evidence type="ECO:0000256" key="1">
    <source>
        <dbReference type="SAM" id="MobiDB-lite"/>
    </source>
</evidence>
<feature type="compositionally biased region" description="Basic and acidic residues" evidence="1">
    <location>
        <begin position="97"/>
        <end position="107"/>
    </location>
</feature>
<protein>
    <submittedName>
        <fullName evidence="2">Cytochrome</fullName>
    </submittedName>
</protein>
<reference evidence="3" key="1">
    <citation type="submission" date="2024-07" db="EMBL/GenBank/DDBJ databases">
        <title>Two chromosome-level genome assemblies of Korean endemic species Abeliophyllum distichum and Forsythia ovata (Oleaceae).</title>
        <authorList>
            <person name="Jang H."/>
        </authorList>
    </citation>
    <scope>NUCLEOTIDE SEQUENCE [LARGE SCALE GENOMIC DNA]</scope>
</reference>
<feature type="region of interest" description="Disordered" evidence="1">
    <location>
        <begin position="50"/>
        <end position="107"/>
    </location>
</feature>
<keyword evidence="3" id="KW-1185">Reference proteome</keyword>
<name>A0ABD1VL36_9LAMI</name>
<comment type="caution">
    <text evidence="2">The sequence shown here is derived from an EMBL/GenBank/DDBJ whole genome shotgun (WGS) entry which is preliminary data.</text>
</comment>